<reference evidence="1 2" key="1">
    <citation type="journal article" date="2020" name="ISME J.">
        <title>Comparative genomics reveals insights into cyanobacterial evolution and habitat adaptation.</title>
        <authorList>
            <person name="Chen M.Y."/>
            <person name="Teng W.K."/>
            <person name="Zhao L."/>
            <person name="Hu C.X."/>
            <person name="Zhou Y.K."/>
            <person name="Han B.P."/>
            <person name="Song L.R."/>
            <person name="Shu W.S."/>
        </authorList>
    </citation>
    <scope>NUCLEOTIDE SEQUENCE [LARGE SCALE GENOMIC DNA]</scope>
    <source>
        <strain evidence="1 2">FACHB-362</strain>
    </source>
</reference>
<dbReference type="EMBL" id="JACJTQ010000063">
    <property type="protein sequence ID" value="MBD2694838.1"/>
    <property type="molecule type" value="Genomic_DNA"/>
</dbReference>
<dbReference type="Proteomes" id="UP000660381">
    <property type="component" value="Unassembled WGS sequence"/>
</dbReference>
<comment type="caution">
    <text evidence="1">The sequence shown here is derived from an EMBL/GenBank/DDBJ whole genome shotgun (WGS) entry which is preliminary data.</text>
</comment>
<evidence type="ECO:0000313" key="2">
    <source>
        <dbReference type="Proteomes" id="UP000660381"/>
    </source>
</evidence>
<dbReference type="RefSeq" id="WP_190908963.1">
    <property type="nucleotide sequence ID" value="NZ_JACJTQ010000063.1"/>
</dbReference>
<keyword evidence="2" id="KW-1185">Reference proteome</keyword>
<proteinExistence type="predicted"/>
<organism evidence="1 2">
    <name type="scientific">Anabaena catenula FACHB-362</name>
    <dbReference type="NCBI Taxonomy" id="2692877"/>
    <lineage>
        <taxon>Bacteria</taxon>
        <taxon>Bacillati</taxon>
        <taxon>Cyanobacteriota</taxon>
        <taxon>Cyanophyceae</taxon>
        <taxon>Nostocales</taxon>
        <taxon>Nostocaceae</taxon>
        <taxon>Anabaena</taxon>
    </lineage>
</organism>
<accession>A0ABR8J8Y7</accession>
<sequence length="53" mass="6295">MTITQLKTKLKKQKEAQITTYQNLFRACLLAGDLKEARRYNNLSKRLRKQIEV</sequence>
<protein>
    <submittedName>
        <fullName evidence="1">Uncharacterized protein</fullName>
    </submittedName>
</protein>
<name>A0ABR8J8Y7_9NOST</name>
<gene>
    <name evidence="1" type="ORF">H6G68_24405</name>
</gene>
<evidence type="ECO:0000313" key="1">
    <source>
        <dbReference type="EMBL" id="MBD2694838.1"/>
    </source>
</evidence>